<evidence type="ECO:0000313" key="4">
    <source>
        <dbReference type="Proteomes" id="UP001234989"/>
    </source>
</evidence>
<feature type="domain" description="Retrotransposon gag" evidence="2">
    <location>
        <begin position="20"/>
        <end position="69"/>
    </location>
</feature>
<dbReference type="InterPro" id="IPR005162">
    <property type="entry name" value="Retrotrans_gag_dom"/>
</dbReference>
<accession>A0AAF0PT55</accession>
<evidence type="ECO:0000256" key="1">
    <source>
        <dbReference type="SAM" id="MobiDB-lite"/>
    </source>
</evidence>
<proteinExistence type="predicted"/>
<sequence length="171" mass="19113">MSISCSNGDPMDHPPLRLMNLRDNILTFKQLEGDTIHELWPRFKALLQQCPTDGIPDKMLLECFYRGLAQLLDRMAKTNKETEKDQQLATLLNKLDLLAKKIMELEVIARGIVINEGAANPLKKGKTAPPKGGKGKGKKPISEVLKHNSQIEGESFDYQVAFSEADDDQPL</sequence>
<evidence type="ECO:0000259" key="2">
    <source>
        <dbReference type="Pfam" id="PF03732"/>
    </source>
</evidence>
<feature type="region of interest" description="Disordered" evidence="1">
    <location>
        <begin position="120"/>
        <end position="142"/>
    </location>
</feature>
<dbReference type="Proteomes" id="UP001234989">
    <property type="component" value="Chromosome 1"/>
</dbReference>
<protein>
    <recommendedName>
        <fullName evidence="2">Retrotransposon gag domain-containing protein</fullName>
    </recommendedName>
</protein>
<gene>
    <name evidence="3" type="ORF">MTR67_002160</name>
</gene>
<evidence type="ECO:0000313" key="3">
    <source>
        <dbReference type="EMBL" id="WMV08775.1"/>
    </source>
</evidence>
<reference evidence="3" key="1">
    <citation type="submission" date="2023-08" db="EMBL/GenBank/DDBJ databases">
        <title>A de novo genome assembly of Solanum verrucosum Schlechtendal, a Mexican diploid species geographically isolated from the other diploid A-genome species in potato relatives.</title>
        <authorList>
            <person name="Hosaka K."/>
        </authorList>
    </citation>
    <scope>NUCLEOTIDE SEQUENCE</scope>
    <source>
        <tissue evidence="3">Young leaves</tissue>
    </source>
</reference>
<dbReference type="Pfam" id="PF03732">
    <property type="entry name" value="Retrotrans_gag"/>
    <property type="match status" value="1"/>
</dbReference>
<dbReference type="EMBL" id="CP133612">
    <property type="protein sequence ID" value="WMV08775.1"/>
    <property type="molecule type" value="Genomic_DNA"/>
</dbReference>
<dbReference type="AlphaFoldDB" id="A0AAF0PT55"/>
<organism evidence="3 4">
    <name type="scientific">Solanum verrucosum</name>
    <dbReference type="NCBI Taxonomy" id="315347"/>
    <lineage>
        <taxon>Eukaryota</taxon>
        <taxon>Viridiplantae</taxon>
        <taxon>Streptophyta</taxon>
        <taxon>Embryophyta</taxon>
        <taxon>Tracheophyta</taxon>
        <taxon>Spermatophyta</taxon>
        <taxon>Magnoliopsida</taxon>
        <taxon>eudicotyledons</taxon>
        <taxon>Gunneridae</taxon>
        <taxon>Pentapetalae</taxon>
        <taxon>asterids</taxon>
        <taxon>lamiids</taxon>
        <taxon>Solanales</taxon>
        <taxon>Solanaceae</taxon>
        <taxon>Solanoideae</taxon>
        <taxon>Solaneae</taxon>
        <taxon>Solanum</taxon>
    </lineage>
</organism>
<keyword evidence="4" id="KW-1185">Reference proteome</keyword>
<name>A0AAF0PT55_SOLVR</name>